<dbReference type="EMBL" id="KU997021">
    <property type="protein sequence ID" value="APC65012.1"/>
    <property type="molecule type" value="mRNA"/>
</dbReference>
<evidence type="ECO:0000256" key="4">
    <source>
        <dbReference type="ARBA" id="ARBA00010951"/>
    </source>
</evidence>
<dbReference type="SMR" id="A0A1J0I8V0"/>
<dbReference type="PANTHER" id="PTHR11943">
    <property type="entry name" value="GALACTOSE-1-PHOSPHATE URIDYLYLTRANSFERASE"/>
    <property type="match status" value="1"/>
</dbReference>
<comment type="cofactor">
    <cofactor evidence="2">
        <name>Zn(2+)</name>
        <dbReference type="ChEBI" id="CHEBI:29105"/>
    </cofactor>
</comment>
<dbReference type="GO" id="GO:0008108">
    <property type="term" value="F:UDP-glucose:hexose-1-phosphate uridylyltransferase activity"/>
    <property type="evidence" value="ECO:0007669"/>
    <property type="project" value="UniProtKB-EC"/>
</dbReference>
<dbReference type="InterPro" id="IPR036265">
    <property type="entry name" value="HIT-like_sf"/>
</dbReference>
<evidence type="ECO:0000256" key="7">
    <source>
        <dbReference type="ARBA" id="ARBA00022695"/>
    </source>
</evidence>
<feature type="binding site" evidence="14">
    <location>
        <begin position="327"/>
        <end position="328"/>
    </location>
    <ligand>
        <name>UDP-alpha-D-glucose</name>
        <dbReference type="ChEBI" id="CHEBI:58885"/>
        <note>ligand shared between dimeric partners</note>
    </ligand>
</feature>
<evidence type="ECO:0000259" key="16">
    <source>
        <dbReference type="Pfam" id="PF01087"/>
    </source>
</evidence>
<evidence type="ECO:0000256" key="14">
    <source>
        <dbReference type="PIRSR" id="PIRSR000808-2"/>
    </source>
</evidence>
<dbReference type="GO" id="GO:0033499">
    <property type="term" value="P:galactose catabolic process via UDP-galactose, Leloir pathway"/>
    <property type="evidence" value="ECO:0007669"/>
    <property type="project" value="TreeGrafter"/>
</dbReference>
<dbReference type="CDD" id="cd00608">
    <property type="entry name" value="GalT"/>
    <property type="match status" value="1"/>
</dbReference>
<dbReference type="EC" id="2.7.7.12" evidence="5"/>
<evidence type="ECO:0000256" key="10">
    <source>
        <dbReference type="ARBA" id="ARBA00023144"/>
    </source>
</evidence>
<evidence type="ECO:0000256" key="3">
    <source>
        <dbReference type="ARBA" id="ARBA00004947"/>
    </source>
</evidence>
<evidence type="ECO:0000256" key="8">
    <source>
        <dbReference type="ARBA" id="ARBA00022723"/>
    </source>
</evidence>
<dbReference type="InterPro" id="IPR005849">
    <property type="entry name" value="GalP_Utransf_N"/>
</dbReference>
<dbReference type="PANTHER" id="PTHR11943:SF1">
    <property type="entry name" value="GALACTOSE-1-PHOSPHATE URIDYLYLTRANSFERASE"/>
    <property type="match status" value="1"/>
</dbReference>
<keyword evidence="10" id="KW-0299">Galactose metabolism</keyword>
<feature type="active site" description="Tele-UMP-histidine intermediate" evidence="13">
    <location>
        <position position="177"/>
    </location>
</feature>
<evidence type="ECO:0000259" key="17">
    <source>
        <dbReference type="Pfam" id="PF02744"/>
    </source>
</evidence>
<feature type="binding site" evidence="14">
    <location>
        <begin position="322"/>
        <end position="323"/>
    </location>
    <ligand>
        <name>UDP-alpha-D-glucose</name>
        <dbReference type="ChEBI" id="CHEBI:58885"/>
        <note>ligand shared between dimeric partners</note>
    </ligand>
</feature>
<feature type="binding site" description="in other chain" evidence="14">
    <location>
        <begin position="170"/>
        <end position="172"/>
    </location>
    <ligand>
        <name>UDP-alpha-D-glucose</name>
        <dbReference type="ChEBI" id="CHEBI:58885"/>
        <note>ligand shared between dimeric partners</note>
    </ligand>
</feature>
<feature type="region of interest" description="Disordered" evidence="15">
    <location>
        <begin position="1"/>
        <end position="73"/>
    </location>
</feature>
<dbReference type="InterPro" id="IPR001937">
    <property type="entry name" value="GalP_UDPtransf1"/>
</dbReference>
<protein>
    <recommendedName>
        <fullName evidence="12">UDP-glucose--hexose-1-phosphate uridylyltransferase</fullName>
        <ecNumber evidence="5">2.7.7.12</ecNumber>
    </recommendedName>
    <alternativeName>
        <fullName evidence="12">UDP-glucose--hexose-1-phosphate uridylyltransferase</fullName>
    </alternativeName>
</protein>
<evidence type="ECO:0000256" key="9">
    <source>
        <dbReference type="ARBA" id="ARBA00022833"/>
    </source>
</evidence>
<accession>A0A1J0I8V0</accession>
<keyword evidence="9" id="KW-0862">Zinc</keyword>
<evidence type="ECO:0000313" key="18">
    <source>
        <dbReference type="EMBL" id="APC65012.1"/>
    </source>
</evidence>
<keyword evidence="7 18" id="KW-0548">Nucleotidyltransferase</keyword>
<evidence type="ECO:0000256" key="6">
    <source>
        <dbReference type="ARBA" id="ARBA00022679"/>
    </source>
</evidence>
<comment type="similarity">
    <text evidence="4">Belongs to the galactose-1-phosphate uridylyltransferase type 1 family.</text>
</comment>
<feature type="domain" description="Galactose-1-phosphate uridyl transferase N-terminal" evidence="16">
    <location>
        <begin position="9"/>
        <end position="187"/>
    </location>
</feature>
<dbReference type="Pfam" id="PF02744">
    <property type="entry name" value="GalP_UDP_tr_C"/>
    <property type="match status" value="1"/>
</dbReference>
<evidence type="ECO:0000256" key="12">
    <source>
        <dbReference type="ARBA" id="ARBA00030549"/>
    </source>
</evidence>
<keyword evidence="6 18" id="KW-0808">Transferase</keyword>
<feature type="binding site" description="in other chain" evidence="14">
    <location>
        <position position="66"/>
    </location>
    <ligand>
        <name>UDP-alpha-D-glucose</name>
        <dbReference type="ChEBI" id="CHEBI:58885"/>
        <note>ligand shared between dimeric partners</note>
    </ligand>
</feature>
<dbReference type="GO" id="GO:0005737">
    <property type="term" value="C:cytoplasm"/>
    <property type="evidence" value="ECO:0007669"/>
    <property type="project" value="TreeGrafter"/>
</dbReference>
<comment type="pathway">
    <text evidence="3">Carbohydrate metabolism; galactose metabolism.</text>
</comment>
<comment type="catalytic activity">
    <reaction evidence="1">
        <text>alpha-D-galactose 1-phosphate + UDP-alpha-D-glucose = alpha-D-glucose 1-phosphate + UDP-alpha-D-galactose</text>
        <dbReference type="Rhea" id="RHEA:13989"/>
        <dbReference type="ChEBI" id="CHEBI:58336"/>
        <dbReference type="ChEBI" id="CHEBI:58601"/>
        <dbReference type="ChEBI" id="CHEBI:58885"/>
        <dbReference type="ChEBI" id="CHEBI:66914"/>
        <dbReference type="EC" id="2.7.7.12"/>
    </reaction>
</comment>
<dbReference type="AlphaFoldDB" id="A0A1J0I8V0"/>
<keyword evidence="11" id="KW-0119">Carbohydrate metabolism</keyword>
<feature type="binding site" description="in other chain" evidence="14">
    <location>
        <position position="179"/>
    </location>
    <ligand>
        <name>UDP-alpha-D-glucose</name>
        <dbReference type="ChEBI" id="CHEBI:58885"/>
        <note>ligand shared between dimeric partners</note>
    </ligand>
</feature>
<dbReference type="NCBIfam" id="NF008724">
    <property type="entry name" value="PRK11720.1"/>
    <property type="match status" value="1"/>
</dbReference>
<dbReference type="Gene3D" id="3.30.428.10">
    <property type="entry name" value="HIT-like"/>
    <property type="match status" value="2"/>
</dbReference>
<dbReference type="PIRSF" id="PIRSF000808">
    <property type="entry name" value="GalT"/>
    <property type="match status" value="1"/>
</dbReference>
<feature type="binding site" description="in other chain" evidence="14">
    <location>
        <position position="164"/>
    </location>
    <ligand>
        <name>UDP-alpha-D-glucose</name>
        <dbReference type="ChEBI" id="CHEBI:58885"/>
        <note>ligand shared between dimeric partners</note>
    </ligand>
</feature>
<feature type="binding site" evidence="14">
    <location>
        <begin position="33"/>
        <end position="36"/>
    </location>
    <ligand>
        <name>UDP-alpha-D-glucose</name>
        <dbReference type="ChEBI" id="CHEBI:58885"/>
        <note>ligand shared between dimeric partners</note>
    </ligand>
</feature>
<reference evidence="18" key="1">
    <citation type="submission" date="2016-03" db="EMBL/GenBank/DDBJ databases">
        <authorList>
            <person name="Ploux O."/>
        </authorList>
    </citation>
    <scope>NUCLEOTIDE SEQUENCE</scope>
    <source>
        <strain evidence="18">Z-61</strain>
    </source>
</reference>
<evidence type="ECO:0000256" key="5">
    <source>
        <dbReference type="ARBA" id="ARBA00012384"/>
    </source>
</evidence>
<dbReference type="GO" id="GO:0008270">
    <property type="term" value="F:zinc ion binding"/>
    <property type="evidence" value="ECO:0007669"/>
    <property type="project" value="InterPro"/>
</dbReference>
<evidence type="ECO:0000256" key="11">
    <source>
        <dbReference type="ARBA" id="ARBA00023277"/>
    </source>
</evidence>
<sequence>MADSADSPFDYSEHPHRRRNPLTGKYVLVSPHRAKRPWQGSQEDAPSDNRPEYDPDDYLGPGNSRVNGTVQNPDYKDTFVFDNDFQALLSDTPDGAVGNPDNDDLLVARAVKGKCRVLCFSPKLNVTVAEMSVPALRKVVDAWVDEYATLSKLDYIAHVQIFGNKGSMMGCSNAHPHGQIWSSSWIPEAPATELANLAGYKSRKGTHMLEDYAKLEEEVGERVVCSNTTFLAVVPFWAVWPFEVMVLSKKRIPSFESFGEQEKDDLADIYRRVTCRYDNLFTTLFPYSMGIHQAPTDGTGQDVAHFNMQFYPPLLRSATVRKFMVGFELLAEAQRDLTAEQAAVRLRNCSEVHFNDAKKGKEEK</sequence>
<organism evidence="18">
    <name type="scientific">Pyropia haitanensis</name>
    <name type="common">Red seaweed</name>
    <name type="synonym">Porphyra haitanensis</name>
    <dbReference type="NCBI Taxonomy" id="1262161"/>
    <lineage>
        <taxon>Eukaryota</taxon>
        <taxon>Rhodophyta</taxon>
        <taxon>Bangiophyceae</taxon>
        <taxon>Bangiales</taxon>
        <taxon>Bangiaceae</taxon>
        <taxon>Pyropia</taxon>
    </lineage>
</organism>
<evidence type="ECO:0000256" key="15">
    <source>
        <dbReference type="SAM" id="MobiDB-lite"/>
    </source>
</evidence>
<dbReference type="NCBIfam" id="TIGR00209">
    <property type="entry name" value="galT_1"/>
    <property type="match status" value="1"/>
</dbReference>
<feature type="domain" description="Galactose-1-phosphate uridyl transferase C-terminal" evidence="17">
    <location>
        <begin position="196"/>
        <end position="356"/>
    </location>
</feature>
<feature type="binding site" description="in other chain" evidence="14">
    <location>
        <begin position="83"/>
        <end position="84"/>
    </location>
    <ligand>
        <name>UDP-alpha-D-glucose</name>
        <dbReference type="ChEBI" id="CHEBI:58885"/>
        <note>ligand shared between dimeric partners</note>
    </ligand>
</feature>
<name>A0A1J0I8V0_PYRHA</name>
<dbReference type="SUPFAM" id="SSF54197">
    <property type="entry name" value="HIT-like"/>
    <property type="match status" value="2"/>
</dbReference>
<dbReference type="Pfam" id="PF01087">
    <property type="entry name" value="GalP_UDP_transf"/>
    <property type="match status" value="1"/>
</dbReference>
<dbReference type="FunFam" id="3.30.428.10:FF:000001">
    <property type="entry name" value="Galactose-1-phosphate uridylyltransferase"/>
    <property type="match status" value="1"/>
</dbReference>
<evidence type="ECO:0000256" key="1">
    <source>
        <dbReference type="ARBA" id="ARBA00001107"/>
    </source>
</evidence>
<evidence type="ECO:0000256" key="2">
    <source>
        <dbReference type="ARBA" id="ARBA00001947"/>
    </source>
</evidence>
<feature type="binding site" description="in other chain" evidence="14">
    <location>
        <position position="334"/>
    </location>
    <ligand>
        <name>UDP-alpha-D-glucose</name>
        <dbReference type="ChEBI" id="CHEBI:58885"/>
        <note>ligand shared between dimeric partners</note>
    </ligand>
</feature>
<evidence type="ECO:0000256" key="13">
    <source>
        <dbReference type="PIRSR" id="PIRSR000808-1"/>
    </source>
</evidence>
<proteinExistence type="evidence at transcript level"/>
<dbReference type="UniPathway" id="UPA00214"/>
<dbReference type="InterPro" id="IPR005850">
    <property type="entry name" value="GalP_Utransf_C"/>
</dbReference>
<keyword evidence="8" id="KW-0479">Metal-binding</keyword>